<dbReference type="PANTHER" id="PTHR48111">
    <property type="entry name" value="REGULATOR OF RPOS"/>
    <property type="match status" value="1"/>
</dbReference>
<evidence type="ECO:0000259" key="4">
    <source>
        <dbReference type="PROSITE" id="PS50110"/>
    </source>
</evidence>
<dbReference type="EMBL" id="SHKO01000002">
    <property type="protein sequence ID" value="RZT94473.1"/>
    <property type="molecule type" value="Genomic_DNA"/>
</dbReference>
<evidence type="ECO:0000259" key="5">
    <source>
        <dbReference type="PROSITE" id="PS51755"/>
    </source>
</evidence>
<dbReference type="SMART" id="SM00448">
    <property type="entry name" value="REC"/>
    <property type="match status" value="1"/>
</dbReference>
<comment type="caution">
    <text evidence="6">The sequence shown here is derived from an EMBL/GenBank/DDBJ whole genome shotgun (WGS) entry which is preliminary data.</text>
</comment>
<dbReference type="PROSITE" id="PS51755">
    <property type="entry name" value="OMPR_PHOB"/>
    <property type="match status" value="1"/>
</dbReference>
<feature type="domain" description="OmpR/PhoB-type" evidence="5">
    <location>
        <begin position="187"/>
        <end position="287"/>
    </location>
</feature>
<keyword evidence="1 3" id="KW-0238">DNA-binding</keyword>
<proteinExistence type="predicted"/>
<evidence type="ECO:0000313" key="6">
    <source>
        <dbReference type="EMBL" id="RZT94473.1"/>
    </source>
</evidence>
<dbReference type="InterPro" id="IPR001867">
    <property type="entry name" value="OmpR/PhoB-type_DNA-bd"/>
</dbReference>
<evidence type="ECO:0000313" key="7">
    <source>
        <dbReference type="Proteomes" id="UP000293398"/>
    </source>
</evidence>
<gene>
    <name evidence="6" type="ORF">EV681_2893</name>
</gene>
<dbReference type="Pfam" id="PF00072">
    <property type="entry name" value="Response_reg"/>
    <property type="match status" value="1"/>
</dbReference>
<dbReference type="InterPro" id="IPR001789">
    <property type="entry name" value="Sig_transdc_resp-reg_receiver"/>
</dbReference>
<dbReference type="PROSITE" id="PS50110">
    <property type="entry name" value="RESPONSE_REGULATORY"/>
    <property type="match status" value="1"/>
</dbReference>
<sequence length="299" mass="32641">MPYVMREGALTPNMRTEKPNALRVLLIENDVALSKMLCEYLESQGYCVLLAHSAYQADRLMRRRHHHLAVLDADIPDVASLEWLKGYRQQSNNPLILLTGPDTDCVTGLDSGADDCLAKPLRMAELKARMHALLRRHGTDEVRPPPPPLRHFQHSGSYRAACYRTVSYRGSRFDEPVTIGSAGADAGGVLVAGPISLNPATGATTLHGSAIVLTGAEQRILEVLMRSAGRVVQRHNIGAFALGRIPSSYDRSIDTHISSLRRKLGVSSQSSRLLIRNLRGQGYLLATEEAEVEMGGSAA</sequence>
<dbReference type="Proteomes" id="UP000293398">
    <property type="component" value="Unassembled WGS sequence"/>
</dbReference>
<dbReference type="Pfam" id="PF00486">
    <property type="entry name" value="Trans_reg_C"/>
    <property type="match status" value="1"/>
</dbReference>
<dbReference type="AlphaFoldDB" id="A0A4Q7VF79"/>
<dbReference type="PANTHER" id="PTHR48111:SF36">
    <property type="entry name" value="TRANSCRIPTIONAL REGULATORY PROTEIN CUTR"/>
    <property type="match status" value="1"/>
</dbReference>
<feature type="modified residue" description="4-aspartylphosphate" evidence="2">
    <location>
        <position position="72"/>
    </location>
</feature>
<dbReference type="Gene3D" id="6.10.250.690">
    <property type="match status" value="1"/>
</dbReference>
<reference evidence="6 7" key="1">
    <citation type="submission" date="2019-02" db="EMBL/GenBank/DDBJ databases">
        <title>Genomic Encyclopedia of Type Strains, Phase IV (KMG-IV): sequencing the most valuable type-strain genomes for metagenomic binning, comparative biology and taxonomic classification.</title>
        <authorList>
            <person name="Goeker M."/>
        </authorList>
    </citation>
    <scope>NUCLEOTIDE SEQUENCE [LARGE SCALE GENOMIC DNA]</scope>
    <source>
        <strain evidence="6 7">DSM 23814</strain>
    </source>
</reference>
<dbReference type="InterPro" id="IPR039420">
    <property type="entry name" value="WalR-like"/>
</dbReference>
<dbReference type="SUPFAM" id="SSF46894">
    <property type="entry name" value="C-terminal effector domain of the bipartite response regulators"/>
    <property type="match status" value="1"/>
</dbReference>
<dbReference type="InterPro" id="IPR036388">
    <property type="entry name" value="WH-like_DNA-bd_sf"/>
</dbReference>
<dbReference type="GO" id="GO:0005829">
    <property type="term" value="C:cytosol"/>
    <property type="evidence" value="ECO:0007669"/>
    <property type="project" value="TreeGrafter"/>
</dbReference>
<keyword evidence="7" id="KW-1185">Reference proteome</keyword>
<keyword evidence="2" id="KW-0597">Phosphoprotein</keyword>
<dbReference type="OrthoDB" id="9802426at2"/>
<dbReference type="SUPFAM" id="SSF52172">
    <property type="entry name" value="CheY-like"/>
    <property type="match status" value="1"/>
</dbReference>
<name>A0A4Q7VF79_9BURK</name>
<accession>A0A4Q7VF79</accession>
<dbReference type="GO" id="GO:0000156">
    <property type="term" value="F:phosphorelay response regulator activity"/>
    <property type="evidence" value="ECO:0007669"/>
    <property type="project" value="TreeGrafter"/>
</dbReference>
<dbReference type="Gene3D" id="3.40.50.2300">
    <property type="match status" value="1"/>
</dbReference>
<dbReference type="CDD" id="cd00383">
    <property type="entry name" value="trans_reg_C"/>
    <property type="match status" value="1"/>
</dbReference>
<feature type="DNA-binding region" description="OmpR/PhoB-type" evidence="3">
    <location>
        <begin position="187"/>
        <end position="287"/>
    </location>
</feature>
<dbReference type="SMART" id="SM00862">
    <property type="entry name" value="Trans_reg_C"/>
    <property type="match status" value="1"/>
</dbReference>
<feature type="domain" description="Response regulatory" evidence="4">
    <location>
        <begin position="23"/>
        <end position="134"/>
    </location>
</feature>
<evidence type="ECO:0000256" key="2">
    <source>
        <dbReference type="PROSITE-ProRule" id="PRU00169"/>
    </source>
</evidence>
<organism evidence="6 7">
    <name type="scientific">Advenella incenata</name>
    <dbReference type="NCBI Taxonomy" id="267800"/>
    <lineage>
        <taxon>Bacteria</taxon>
        <taxon>Pseudomonadati</taxon>
        <taxon>Pseudomonadota</taxon>
        <taxon>Betaproteobacteria</taxon>
        <taxon>Burkholderiales</taxon>
        <taxon>Alcaligenaceae</taxon>
    </lineage>
</organism>
<evidence type="ECO:0000256" key="1">
    <source>
        <dbReference type="ARBA" id="ARBA00023125"/>
    </source>
</evidence>
<dbReference type="InterPro" id="IPR011006">
    <property type="entry name" value="CheY-like_superfamily"/>
</dbReference>
<dbReference type="GO" id="GO:0006355">
    <property type="term" value="P:regulation of DNA-templated transcription"/>
    <property type="evidence" value="ECO:0007669"/>
    <property type="project" value="InterPro"/>
</dbReference>
<evidence type="ECO:0000256" key="3">
    <source>
        <dbReference type="PROSITE-ProRule" id="PRU01091"/>
    </source>
</evidence>
<dbReference type="GO" id="GO:0000976">
    <property type="term" value="F:transcription cis-regulatory region binding"/>
    <property type="evidence" value="ECO:0007669"/>
    <property type="project" value="TreeGrafter"/>
</dbReference>
<dbReference type="Gene3D" id="1.10.10.10">
    <property type="entry name" value="Winged helix-like DNA-binding domain superfamily/Winged helix DNA-binding domain"/>
    <property type="match status" value="1"/>
</dbReference>
<protein>
    <submittedName>
        <fullName evidence="6">Two-component system response regulator CpxR</fullName>
    </submittedName>
</protein>
<dbReference type="InterPro" id="IPR016032">
    <property type="entry name" value="Sig_transdc_resp-reg_C-effctor"/>
</dbReference>
<dbReference type="GO" id="GO:0032993">
    <property type="term" value="C:protein-DNA complex"/>
    <property type="evidence" value="ECO:0007669"/>
    <property type="project" value="TreeGrafter"/>
</dbReference>